<sequence length="295" mass="33140">MYMYINEQIIEEKKASISPFDHGFLYGLGLFETFRVYRGHPFLLDDHLARLNAGLEQIGISSFYKREDILPLLARLLSANRLENAYIRLNVSAGPHEVGLRLEPYESPNLLIFVKPLGDAPELTEKTAVSLNLRRNTPEGEGRLKSHHYLNNVLAKKEIGDAPGTEGVFLTEEGFLAEGVVSNLFWLKSGTLYTPSLETGILNGITRQFVMKLAECSGFKIETGFYRTGDISGVEEVFLTNSIQEIVAVRSFFGTGMPGRNGQAVKRLHEQYALFRESLWSRSELSLEDGMNGWN</sequence>
<dbReference type="Gene3D" id="3.30.470.10">
    <property type="match status" value="1"/>
</dbReference>
<evidence type="ECO:0000256" key="4">
    <source>
        <dbReference type="ARBA" id="ARBA00022898"/>
    </source>
</evidence>
<dbReference type="SUPFAM" id="SSF56752">
    <property type="entry name" value="D-aminoacid aminotransferase-like PLP-dependent enzymes"/>
    <property type="match status" value="1"/>
</dbReference>
<keyword evidence="5" id="KW-0456">Lyase</keyword>
<dbReference type="InterPro" id="IPR001544">
    <property type="entry name" value="Aminotrans_IV"/>
</dbReference>
<dbReference type="Gene3D" id="3.20.10.10">
    <property type="entry name" value="D-amino Acid Aminotransferase, subunit A, domain 2"/>
    <property type="match status" value="1"/>
</dbReference>
<dbReference type="Pfam" id="PF01063">
    <property type="entry name" value="Aminotran_4"/>
    <property type="match status" value="1"/>
</dbReference>
<organism evidence="5 6">
    <name type="scientific">Mesobacillus zeae</name>
    <dbReference type="NCBI Taxonomy" id="1917180"/>
    <lineage>
        <taxon>Bacteria</taxon>
        <taxon>Bacillati</taxon>
        <taxon>Bacillota</taxon>
        <taxon>Bacilli</taxon>
        <taxon>Bacillales</taxon>
        <taxon>Bacillaceae</taxon>
        <taxon>Mesobacillus</taxon>
    </lineage>
</organism>
<comment type="subunit">
    <text evidence="3">Homodimer.</text>
</comment>
<dbReference type="GO" id="GO:0005829">
    <property type="term" value="C:cytosol"/>
    <property type="evidence" value="ECO:0007669"/>
    <property type="project" value="TreeGrafter"/>
</dbReference>
<proteinExistence type="inferred from homology"/>
<dbReference type="GO" id="GO:0008652">
    <property type="term" value="P:amino acid biosynthetic process"/>
    <property type="evidence" value="ECO:0007669"/>
    <property type="project" value="UniProtKB-ARBA"/>
</dbReference>
<dbReference type="GO" id="GO:0016829">
    <property type="term" value="F:lyase activity"/>
    <property type="evidence" value="ECO:0007669"/>
    <property type="project" value="UniProtKB-KW"/>
</dbReference>
<evidence type="ECO:0000256" key="2">
    <source>
        <dbReference type="ARBA" id="ARBA00009320"/>
    </source>
</evidence>
<evidence type="ECO:0000313" key="5">
    <source>
        <dbReference type="EMBL" id="RID88556.1"/>
    </source>
</evidence>
<dbReference type="InterPro" id="IPR043131">
    <property type="entry name" value="BCAT-like_N"/>
</dbReference>
<dbReference type="FunFam" id="3.20.10.10:FF:000002">
    <property type="entry name" value="D-alanine aminotransferase"/>
    <property type="match status" value="1"/>
</dbReference>
<evidence type="ECO:0000313" key="6">
    <source>
        <dbReference type="Proteomes" id="UP000265816"/>
    </source>
</evidence>
<dbReference type="PANTHER" id="PTHR42743:SF11">
    <property type="entry name" value="AMINODEOXYCHORISMATE LYASE"/>
    <property type="match status" value="1"/>
</dbReference>
<dbReference type="AlphaFoldDB" id="A0A398BMD6"/>
<keyword evidence="6" id="KW-1185">Reference proteome</keyword>
<evidence type="ECO:0000256" key="3">
    <source>
        <dbReference type="ARBA" id="ARBA00011738"/>
    </source>
</evidence>
<comment type="caution">
    <text evidence="5">The sequence shown here is derived from an EMBL/GenBank/DDBJ whole genome shotgun (WGS) entry which is preliminary data.</text>
</comment>
<dbReference type="NCBIfam" id="NF005800">
    <property type="entry name" value="PRK07650.1"/>
    <property type="match status" value="1"/>
</dbReference>
<dbReference type="InterPro" id="IPR050571">
    <property type="entry name" value="Class-IV_PLP-Dep_Aminotrnsfr"/>
</dbReference>
<keyword evidence="4" id="KW-0663">Pyridoxal phosphate</keyword>
<dbReference type="InterPro" id="IPR043132">
    <property type="entry name" value="BCAT-like_C"/>
</dbReference>
<name>A0A398BMD6_9BACI</name>
<gene>
    <name evidence="5" type="ORF">D1970_01520</name>
</gene>
<dbReference type="PANTHER" id="PTHR42743">
    <property type="entry name" value="AMINO-ACID AMINOTRANSFERASE"/>
    <property type="match status" value="1"/>
</dbReference>
<dbReference type="OrthoDB" id="9805628at2"/>
<dbReference type="EMBL" id="QWVT01000004">
    <property type="protein sequence ID" value="RID88556.1"/>
    <property type="molecule type" value="Genomic_DNA"/>
</dbReference>
<dbReference type="RefSeq" id="WP_119111127.1">
    <property type="nucleotide sequence ID" value="NZ_CBCSEO010000019.1"/>
</dbReference>
<dbReference type="Proteomes" id="UP000265816">
    <property type="component" value="Unassembled WGS sequence"/>
</dbReference>
<comment type="similarity">
    <text evidence="2">Belongs to the class-IV pyridoxal-phosphate-dependent aminotransferase family.</text>
</comment>
<dbReference type="GO" id="GO:0046394">
    <property type="term" value="P:carboxylic acid biosynthetic process"/>
    <property type="evidence" value="ECO:0007669"/>
    <property type="project" value="UniProtKB-ARBA"/>
</dbReference>
<dbReference type="InterPro" id="IPR036038">
    <property type="entry name" value="Aminotransferase-like"/>
</dbReference>
<reference evidence="5 6" key="1">
    <citation type="submission" date="2018-08" db="EMBL/GenBank/DDBJ databases">
        <title>Bacillus jemisoniae sp. nov., Bacillus chryseoplanitiae sp. nov., Bacillus resnikiae sp. nov., and Bacillus frankliniae sp. nov., isolated from Viking spacecraft and associated surfaces.</title>
        <authorList>
            <person name="Seuylemezian A."/>
            <person name="Vaishampayan P."/>
        </authorList>
    </citation>
    <scope>NUCLEOTIDE SEQUENCE [LARGE SCALE GENOMIC DNA]</scope>
    <source>
        <strain evidence="5 6">JJ-247</strain>
    </source>
</reference>
<accession>A0A398BMD6</accession>
<evidence type="ECO:0000256" key="1">
    <source>
        <dbReference type="ARBA" id="ARBA00001933"/>
    </source>
</evidence>
<protein>
    <submittedName>
        <fullName evidence="5">4-amino-4-deoxychorismate lyase</fullName>
    </submittedName>
</protein>
<comment type="cofactor">
    <cofactor evidence="1">
        <name>pyridoxal 5'-phosphate</name>
        <dbReference type="ChEBI" id="CHEBI:597326"/>
    </cofactor>
</comment>